<dbReference type="Pfam" id="PF17960">
    <property type="entry name" value="TIG_plexin"/>
    <property type="match status" value="1"/>
</dbReference>
<dbReference type="InterPro" id="IPR013548">
    <property type="entry name" value="Plexin_cytoplasmic_RasGAP_dom"/>
</dbReference>
<comment type="subcellular location">
    <subcellularLocation>
        <location evidence="1">Cell membrane</location>
        <topology evidence="1">Single-pass membrane protein</topology>
    </subcellularLocation>
</comment>
<dbReference type="PROSITE" id="PS51004">
    <property type="entry name" value="SEMA"/>
    <property type="match status" value="1"/>
</dbReference>
<dbReference type="Pfam" id="PF08337">
    <property type="entry name" value="Plexin_cytopl"/>
    <property type="match status" value="1"/>
</dbReference>
<dbReference type="InterPro" id="IPR013783">
    <property type="entry name" value="Ig-like_fold"/>
</dbReference>
<feature type="transmembrane region" description="Helical" evidence="12">
    <location>
        <begin position="1278"/>
        <end position="1301"/>
    </location>
</feature>
<dbReference type="GO" id="GO:0017154">
    <property type="term" value="F:semaphorin receptor activity"/>
    <property type="evidence" value="ECO:0007669"/>
    <property type="project" value="InterPro"/>
</dbReference>
<dbReference type="OrthoDB" id="125363at2759"/>
<gene>
    <name evidence="14" type="ORF">MGAL_10B087487</name>
</gene>
<dbReference type="EMBL" id="UYJE01001812">
    <property type="protein sequence ID" value="VDI05347.1"/>
    <property type="molecule type" value="Genomic_DNA"/>
</dbReference>
<dbReference type="SUPFAM" id="SSF48350">
    <property type="entry name" value="GTPase activation domain, GAP"/>
    <property type="match status" value="1"/>
</dbReference>
<dbReference type="Proteomes" id="UP000596742">
    <property type="component" value="Unassembled WGS sequence"/>
</dbReference>
<dbReference type="SUPFAM" id="SSF103575">
    <property type="entry name" value="Plexin repeat"/>
    <property type="match status" value="1"/>
</dbReference>
<dbReference type="InterPro" id="IPR031148">
    <property type="entry name" value="Plexin"/>
</dbReference>
<comment type="similarity">
    <text evidence="2">Belongs to the plexin family.</text>
</comment>
<protein>
    <submittedName>
        <fullName evidence="14">Plexin A</fullName>
    </submittedName>
</protein>
<dbReference type="PANTHER" id="PTHR22625">
    <property type="entry name" value="PLEXIN"/>
    <property type="match status" value="1"/>
</dbReference>
<evidence type="ECO:0000313" key="15">
    <source>
        <dbReference type="Proteomes" id="UP000596742"/>
    </source>
</evidence>
<evidence type="ECO:0000256" key="3">
    <source>
        <dbReference type="ARBA" id="ARBA00022475"/>
    </source>
</evidence>
<evidence type="ECO:0000256" key="8">
    <source>
        <dbReference type="ARBA" id="ARBA00023136"/>
    </source>
</evidence>
<evidence type="ECO:0000256" key="4">
    <source>
        <dbReference type="ARBA" id="ARBA00022692"/>
    </source>
</evidence>
<dbReference type="InterPro" id="IPR014756">
    <property type="entry name" value="Ig_E-set"/>
</dbReference>
<dbReference type="InterPro" id="IPR002909">
    <property type="entry name" value="IPT_dom"/>
</dbReference>
<keyword evidence="7 12" id="KW-1133">Transmembrane helix</keyword>
<evidence type="ECO:0000256" key="1">
    <source>
        <dbReference type="ARBA" id="ARBA00004162"/>
    </source>
</evidence>
<keyword evidence="10" id="KW-0325">Glycoprotein</keyword>
<dbReference type="GO" id="GO:0005886">
    <property type="term" value="C:plasma membrane"/>
    <property type="evidence" value="ECO:0007669"/>
    <property type="project" value="UniProtKB-SubCell"/>
</dbReference>
<dbReference type="Gene3D" id="1.10.506.10">
    <property type="entry name" value="GTPase Activation - p120gap, domain 1"/>
    <property type="match status" value="1"/>
</dbReference>
<dbReference type="Pfam" id="PF01833">
    <property type="entry name" value="TIG"/>
    <property type="match status" value="3"/>
</dbReference>
<evidence type="ECO:0000259" key="13">
    <source>
        <dbReference type="PROSITE" id="PS51004"/>
    </source>
</evidence>
<dbReference type="Pfam" id="PF01403">
    <property type="entry name" value="Sema"/>
    <property type="match status" value="1"/>
</dbReference>
<dbReference type="SMART" id="SM00630">
    <property type="entry name" value="Sema"/>
    <property type="match status" value="1"/>
</dbReference>
<dbReference type="InterPro" id="IPR016201">
    <property type="entry name" value="PSI"/>
</dbReference>
<dbReference type="SUPFAM" id="SSF101912">
    <property type="entry name" value="Sema domain"/>
    <property type="match status" value="1"/>
</dbReference>
<comment type="caution">
    <text evidence="11">Lacks conserved residue(s) required for the propagation of feature annotation.</text>
</comment>
<dbReference type="SMART" id="SM00423">
    <property type="entry name" value="PSI"/>
    <property type="match status" value="2"/>
</dbReference>
<dbReference type="SUPFAM" id="SSF81296">
    <property type="entry name" value="E set domains"/>
    <property type="match status" value="3"/>
</dbReference>
<organism evidence="14 15">
    <name type="scientific">Mytilus galloprovincialis</name>
    <name type="common">Mediterranean mussel</name>
    <dbReference type="NCBI Taxonomy" id="29158"/>
    <lineage>
        <taxon>Eukaryota</taxon>
        <taxon>Metazoa</taxon>
        <taxon>Spiralia</taxon>
        <taxon>Lophotrochozoa</taxon>
        <taxon>Mollusca</taxon>
        <taxon>Bivalvia</taxon>
        <taxon>Autobranchia</taxon>
        <taxon>Pteriomorphia</taxon>
        <taxon>Mytilida</taxon>
        <taxon>Mytiloidea</taxon>
        <taxon>Mytilidae</taxon>
        <taxon>Mytilinae</taxon>
        <taxon>Mytilus</taxon>
    </lineage>
</organism>
<dbReference type="SMART" id="SM00429">
    <property type="entry name" value="IPT"/>
    <property type="match status" value="4"/>
</dbReference>
<keyword evidence="3" id="KW-1003">Cell membrane</keyword>
<dbReference type="CDD" id="cd11236">
    <property type="entry name" value="Sema_plexin_like"/>
    <property type="match status" value="1"/>
</dbReference>
<evidence type="ECO:0000256" key="5">
    <source>
        <dbReference type="ARBA" id="ARBA00022729"/>
    </source>
</evidence>
<evidence type="ECO:0000256" key="6">
    <source>
        <dbReference type="ARBA" id="ARBA00022737"/>
    </source>
</evidence>
<reference evidence="14" key="1">
    <citation type="submission" date="2018-11" db="EMBL/GenBank/DDBJ databases">
        <authorList>
            <person name="Alioto T."/>
            <person name="Alioto T."/>
        </authorList>
    </citation>
    <scope>NUCLEOTIDE SEQUENCE</scope>
</reference>
<dbReference type="Gene3D" id="2.130.10.10">
    <property type="entry name" value="YVTN repeat-like/Quinoprotein amine dehydrogenase"/>
    <property type="match status" value="1"/>
</dbReference>
<name>A0A8B6CGV6_MYTGA</name>
<keyword evidence="8 12" id="KW-0472">Membrane</keyword>
<dbReference type="GO" id="GO:0050772">
    <property type="term" value="P:positive regulation of axonogenesis"/>
    <property type="evidence" value="ECO:0007669"/>
    <property type="project" value="TreeGrafter"/>
</dbReference>
<dbReference type="InterPro" id="IPR002165">
    <property type="entry name" value="Plexin_repeat"/>
</dbReference>
<dbReference type="InterPro" id="IPR046800">
    <property type="entry name" value="Plexin_RBD"/>
</dbReference>
<dbReference type="InterPro" id="IPR008936">
    <property type="entry name" value="Rho_GTPase_activation_prot"/>
</dbReference>
<dbReference type="Pfam" id="PF20170">
    <property type="entry name" value="Plexin_RBD"/>
    <property type="match status" value="1"/>
</dbReference>
<keyword evidence="9" id="KW-1015">Disulfide bond</keyword>
<dbReference type="GO" id="GO:0007162">
    <property type="term" value="P:negative regulation of cell adhesion"/>
    <property type="evidence" value="ECO:0007669"/>
    <property type="project" value="TreeGrafter"/>
</dbReference>
<accession>A0A8B6CGV6</accession>
<dbReference type="GO" id="GO:0002116">
    <property type="term" value="C:semaphorin receptor complex"/>
    <property type="evidence" value="ECO:0007669"/>
    <property type="project" value="TreeGrafter"/>
</dbReference>
<keyword evidence="15" id="KW-1185">Reference proteome</keyword>
<proteinExistence type="inferred from homology"/>
<sequence>MSSYKVEKQILKDNNGVSGSINHFVHDDSTNLFYVGAVNRLFKLSQSLDVQQQHVTGPEPDNRLCIGYSCDGKTKELTDNYNKILLIETNTNGNDRLVICGSIFQGFCEFRDLTNISKKLSMRMHTKLVTNAENASTVGLIVKQNLNENILFIGASYPISLHCKDEDTKNVFFLRRKDIPALSMRKLTSDESAFSLYKEASFIEQQPPSALKILYDKINKYIIDYVSAFSIQEYTYFLSYQSSDLNPNCETNANPKSIQSRISLTCNRDTHFYSYIDIPLTCGNTSTTNYKIVRAGKTIIPGRNLLNKLRLNSEDIESKEILIALFENRHNGKTDSAVCIFTISKIQRKMKKNLRKCQKGREAIKGSHFDDGATCIKQGIRSGPTLCTTIKSYYGGRKSGVIGAKVKPAIVFQNTALTSVTLTTTSNFTVAFLGTSHGHLKKIVIEGKTRAREYDRDIVIDEGSPINQDTFYDIDHRNLYLTSQRLVAKVPVENCGQYASCPTCLASKDPFCGWCTLENRCTLKSICSMADQSTDRWKILTDCTAIDNISPPMASSTENITLYMSNIDIPRDSNYSCVFDFGNKQQATPVSFWNFGISCKTPQIFSLGVDFGPTGSKNATLSIRSEETKKLFLSRYFTFYNCGSFASCTVCTDNNYACDWCVYENKCTFRTNSCNGQTIFSNNIFEYDPANDTVANHTDQMYGEGKRRGPTFCPKINKYQTGDVYIHNNTSKEVVIIGSYFPGIRNANGYNFNISTYDEFNYKCIIKTGAYSNGNIEAVAIRVSESQIKCQVPLRSYELPESGILEASLRVTWGRGAEIENDGMTVYLYSCYKMAHGDCSLCKNFEQSRVSLNCQWCDNPLQCQYKDHCSAVGAIARCPGPHIDTVTPRVGHVYGGTIVTIQGRNLGAEFVDVKNNVTIAGVACYPNSDMYQPAREIVCILGASDAGVKKGHVVVLNKAFHNIEFQYMNPILQRVTPNKRAVSGGAILTLHGDPIYLGTSLEVTVNDKVCNITSLDTAQIKCRLPPGKLGESKISVKVDGHEIRQDMVGNTSLTYVADPEITKIQPLKSFKSGGRRLTVMGTNINIIDHPKMFIWTNFVKSNLTNCQVKNETFMFCPSPKLLTRVRRLRRSTAMVTAAIGFIMDNAVNVQNLTGINSQLQYYPDPSVYKFGPDKEDNDNVKLFKSEIVIINGKNLMVAAKREDVQVAIGNANCNVTNLSEDQIVCNPPTSQPKPTPGYSRSDIPAVVVQIGNEQYFVGYLEYEKAKQLGIPLDYLIDYLIGGVAGVGLFIVVTIIICSCIYRRQKNKSKREFEKMRYQLDNMESNFIVECIEDMLDLNAEIGDGRKPLYRYDDYTFKILFPQMQDHVVLHPPIPKNGSNERQQDVTICHFSQLLHHKEFLLKFIRTLEKQKSFGDQDKSNVASLLIILYQNNLEYITEIIKSLLKELVEKSAEEAQQKGMLWRTKSVVEKLLDNWLALCMYKNLEESTGTSLYVLYKALKFQVKKGPVDAVTGDAMYSLSEDRLLKTENILEHVTITLNVEYEGKKYKCRCLDCDTITQAIDKMLDVIYRNIPYSTRPSGEDLDLDWVSENKTLQDEDNVKLKENGWKQLNMIKDYKLPNGAEVVLSQYQKCRPVPRSPCGTVHVSECCNPEAVPSTGTDSQINTQYWHLVKQPDESQTKGLSSENYHTRLLATKGTLKQDIDDFIKTVLTASPNMPPVIKYLFDFLDDAAKQHNITDPEVAYTWKCNSLLLRFWVNIIKNPDFVFDIHKTAIVDSCLSVVAQCFIDICSTTDQTSSKDSQSLKSLFAKDIPVFKKSVSTYFEDIQRMPAVSDQDLNVYLAEVSKMSTTNFTKENALVELYSYVQKYSNEINESLEAESLTEAQEFPERQDNVITNTTVPSNV</sequence>
<evidence type="ECO:0000256" key="11">
    <source>
        <dbReference type="PROSITE-ProRule" id="PRU00352"/>
    </source>
</evidence>
<keyword evidence="5" id="KW-0732">Signal</keyword>
<dbReference type="GO" id="GO:0008360">
    <property type="term" value="P:regulation of cell shape"/>
    <property type="evidence" value="ECO:0007669"/>
    <property type="project" value="TreeGrafter"/>
</dbReference>
<evidence type="ECO:0000256" key="10">
    <source>
        <dbReference type="ARBA" id="ARBA00023180"/>
    </source>
</evidence>
<evidence type="ECO:0000313" key="14">
    <source>
        <dbReference type="EMBL" id="VDI05347.1"/>
    </source>
</evidence>
<evidence type="ECO:0000256" key="7">
    <source>
        <dbReference type="ARBA" id="ARBA00022989"/>
    </source>
</evidence>
<dbReference type="Gene3D" id="3.10.20.90">
    <property type="entry name" value="Phosphatidylinositol 3-kinase Catalytic Subunit, Chain A, domain 1"/>
    <property type="match status" value="1"/>
</dbReference>
<evidence type="ECO:0000256" key="12">
    <source>
        <dbReference type="SAM" id="Phobius"/>
    </source>
</evidence>
<comment type="caution">
    <text evidence="14">The sequence shown here is derived from an EMBL/GenBank/DDBJ whole genome shotgun (WGS) entry which is preliminary data.</text>
</comment>
<dbReference type="InterPro" id="IPR041019">
    <property type="entry name" value="TIG1_plexin"/>
</dbReference>
<dbReference type="GO" id="GO:0030334">
    <property type="term" value="P:regulation of cell migration"/>
    <property type="evidence" value="ECO:0007669"/>
    <property type="project" value="TreeGrafter"/>
</dbReference>
<feature type="domain" description="Sema" evidence="13">
    <location>
        <begin position="1"/>
        <end position="492"/>
    </location>
</feature>
<dbReference type="Gene3D" id="2.60.40.10">
    <property type="entry name" value="Immunoglobulins"/>
    <property type="match status" value="5"/>
</dbReference>
<keyword evidence="4 12" id="KW-0812">Transmembrane</keyword>
<evidence type="ECO:0000256" key="9">
    <source>
        <dbReference type="ARBA" id="ARBA00023157"/>
    </source>
</evidence>
<dbReference type="InterPro" id="IPR015943">
    <property type="entry name" value="WD40/YVTN_repeat-like_dom_sf"/>
</dbReference>
<dbReference type="InterPro" id="IPR036352">
    <property type="entry name" value="Semap_dom_sf"/>
</dbReference>
<dbReference type="CDD" id="cd00603">
    <property type="entry name" value="IPT_PCSR"/>
    <property type="match status" value="2"/>
</dbReference>
<dbReference type="Pfam" id="PF01437">
    <property type="entry name" value="PSI"/>
    <property type="match status" value="1"/>
</dbReference>
<dbReference type="InterPro" id="IPR001627">
    <property type="entry name" value="Semap_dom"/>
</dbReference>
<dbReference type="PANTHER" id="PTHR22625:SF44">
    <property type="entry name" value="PLEXIN-B"/>
    <property type="match status" value="1"/>
</dbReference>
<evidence type="ECO:0000256" key="2">
    <source>
        <dbReference type="ARBA" id="ARBA00010297"/>
    </source>
</evidence>
<keyword evidence="6" id="KW-0677">Repeat</keyword>